<evidence type="ECO:0000313" key="2">
    <source>
        <dbReference type="Proteomes" id="UP001144341"/>
    </source>
</evidence>
<organism evidence="1 2">
    <name type="scientific">Pedobacter rhodius</name>
    <dbReference type="NCBI Taxonomy" id="3004098"/>
    <lineage>
        <taxon>Bacteria</taxon>
        <taxon>Pseudomonadati</taxon>
        <taxon>Bacteroidota</taxon>
        <taxon>Sphingobacteriia</taxon>
        <taxon>Sphingobacteriales</taxon>
        <taxon>Sphingobacteriaceae</taxon>
        <taxon>Pedobacter</taxon>
    </lineage>
</organism>
<accession>A0ABT4KU52</accession>
<dbReference type="Proteomes" id="UP001144341">
    <property type="component" value="Unassembled WGS sequence"/>
</dbReference>
<dbReference type="Gene3D" id="2.60.40.1120">
    <property type="entry name" value="Carboxypeptidase-like, regulatory domain"/>
    <property type="match status" value="1"/>
</dbReference>
<name>A0ABT4KU52_9SPHI</name>
<dbReference type="InterPro" id="IPR008969">
    <property type="entry name" value="CarboxyPept-like_regulatory"/>
</dbReference>
<comment type="caution">
    <text evidence="1">The sequence shown here is derived from an EMBL/GenBank/DDBJ whole genome shotgun (WGS) entry which is preliminary data.</text>
</comment>
<reference evidence="1" key="1">
    <citation type="submission" date="2022-12" db="EMBL/GenBank/DDBJ databases">
        <title>Genome sequence of SJ11.</title>
        <authorList>
            <person name="Woo H."/>
        </authorList>
    </citation>
    <scope>NUCLEOTIDE SEQUENCE</scope>
    <source>
        <strain evidence="1">SJ11</strain>
    </source>
</reference>
<sequence>MIKNIILFILFSCAVKSHSQTIQGKVIDEVSGEPIPFVSLMIIGTQTTSITNENGDFVIKAATLPVKLKFSHVSYLSDETEVKNASDNLIIKLKQAAINLAEITVDPYQGKKLLKSAFEKAAKYKDDNHYLKAFYRQLTSVNNNPTKIHEIFYDIKWNVTRTSGWIARQTRFAESKNQSGFDLSNQSYFTFSSSGYLTVPNSGTFVTEKTLDKYTIEIERYIEQADQDIAVVTCTIKKAGKNQFYANSAFYVGTKDLKIYRVENNILNLPMDLAAGAVFKYPPIVKTIATFKSGSTDINILESISTKMYLAVSYMDRMRANDLSAIISSLLTVYQEDNTLQNESFQNVRRDTKDKNVVESIKYNADFWQNNPIVKQTSLEDKFSKMMEGQNAFGTMINP</sequence>
<protein>
    <submittedName>
        <fullName evidence="1">Carboxypeptidase-like regulatory domain-containing protein</fullName>
    </submittedName>
</protein>
<dbReference type="EMBL" id="JAPWGL010000001">
    <property type="protein sequence ID" value="MCZ4222359.1"/>
    <property type="molecule type" value="Genomic_DNA"/>
</dbReference>
<dbReference type="SUPFAM" id="SSF49464">
    <property type="entry name" value="Carboxypeptidase regulatory domain-like"/>
    <property type="match status" value="1"/>
</dbReference>
<gene>
    <name evidence="1" type="ORF">O0931_03520</name>
</gene>
<keyword evidence="2" id="KW-1185">Reference proteome</keyword>
<proteinExistence type="predicted"/>
<dbReference type="Pfam" id="PF13715">
    <property type="entry name" value="CarbopepD_reg_2"/>
    <property type="match status" value="1"/>
</dbReference>
<dbReference type="RefSeq" id="WP_269414160.1">
    <property type="nucleotide sequence ID" value="NZ_JAPWGL010000001.1"/>
</dbReference>
<evidence type="ECO:0000313" key="1">
    <source>
        <dbReference type="EMBL" id="MCZ4222359.1"/>
    </source>
</evidence>